<evidence type="ECO:0000256" key="1">
    <source>
        <dbReference type="ARBA" id="ARBA00023015"/>
    </source>
</evidence>
<organism evidence="6 7">
    <name type="scientific">Actinacidiphila guanduensis</name>
    <dbReference type="NCBI Taxonomy" id="310781"/>
    <lineage>
        <taxon>Bacteria</taxon>
        <taxon>Bacillati</taxon>
        <taxon>Actinomycetota</taxon>
        <taxon>Actinomycetes</taxon>
        <taxon>Kitasatosporales</taxon>
        <taxon>Streptomycetaceae</taxon>
        <taxon>Actinacidiphila</taxon>
    </lineage>
</organism>
<dbReference type="OrthoDB" id="3218408at2"/>
<keyword evidence="2 4" id="KW-0238">DNA-binding</keyword>
<feature type="DNA-binding region" description="H-T-H motif" evidence="4">
    <location>
        <begin position="32"/>
        <end position="51"/>
    </location>
</feature>
<dbReference type="PROSITE" id="PS50977">
    <property type="entry name" value="HTH_TETR_2"/>
    <property type="match status" value="1"/>
</dbReference>
<dbReference type="InterPro" id="IPR036271">
    <property type="entry name" value="Tet_transcr_reg_TetR-rel_C_sf"/>
</dbReference>
<evidence type="ECO:0000259" key="5">
    <source>
        <dbReference type="PROSITE" id="PS50977"/>
    </source>
</evidence>
<dbReference type="EMBL" id="FNIE01000006">
    <property type="protein sequence ID" value="SDN97793.1"/>
    <property type="molecule type" value="Genomic_DNA"/>
</dbReference>
<dbReference type="AlphaFoldDB" id="A0A1H0FSZ9"/>
<dbReference type="Gene3D" id="1.10.10.60">
    <property type="entry name" value="Homeodomain-like"/>
    <property type="match status" value="1"/>
</dbReference>
<evidence type="ECO:0000313" key="7">
    <source>
        <dbReference type="Proteomes" id="UP000199341"/>
    </source>
</evidence>
<dbReference type="PANTHER" id="PTHR47506:SF7">
    <property type="entry name" value="TRANSCRIPTIONAL REGULATORY PROTEIN"/>
    <property type="match status" value="1"/>
</dbReference>
<dbReference type="SUPFAM" id="SSF46689">
    <property type="entry name" value="Homeodomain-like"/>
    <property type="match status" value="1"/>
</dbReference>
<dbReference type="STRING" id="310781.SAMN05216259_106420"/>
<dbReference type="PRINTS" id="PR00455">
    <property type="entry name" value="HTHTETR"/>
</dbReference>
<evidence type="ECO:0000256" key="2">
    <source>
        <dbReference type="ARBA" id="ARBA00023125"/>
    </source>
</evidence>
<gene>
    <name evidence="6" type="ORF">SAMN05216259_106420</name>
</gene>
<dbReference type="Proteomes" id="UP000199341">
    <property type="component" value="Unassembled WGS sequence"/>
</dbReference>
<name>A0A1H0FSZ9_9ACTN</name>
<dbReference type="Pfam" id="PF00440">
    <property type="entry name" value="TetR_N"/>
    <property type="match status" value="1"/>
</dbReference>
<proteinExistence type="predicted"/>
<sequence>MRYPKDHKVHAKAAILREASGTLKEKGFHAVGVDALAAAAHVTSGALYSNFAGKEGLLEEVVAHEVGLQFAGIADPDPAERRRRLVDVLRLYLSDDHRTDVATGCVMPSLSADVARAGDSVRETYRSRMVDLVENLAPAMPGTPEEQTRHAWALIASIVGAVTIARALPPGDDAHTALEATLDTLLRSLTDDR</sequence>
<dbReference type="GO" id="GO:0003677">
    <property type="term" value="F:DNA binding"/>
    <property type="evidence" value="ECO:0007669"/>
    <property type="project" value="UniProtKB-UniRule"/>
</dbReference>
<dbReference type="InterPro" id="IPR001647">
    <property type="entry name" value="HTH_TetR"/>
</dbReference>
<dbReference type="InterPro" id="IPR009057">
    <property type="entry name" value="Homeodomain-like_sf"/>
</dbReference>
<dbReference type="Gene3D" id="1.10.357.10">
    <property type="entry name" value="Tetracycline Repressor, domain 2"/>
    <property type="match status" value="1"/>
</dbReference>
<keyword evidence="1" id="KW-0805">Transcription regulation</keyword>
<evidence type="ECO:0000256" key="3">
    <source>
        <dbReference type="ARBA" id="ARBA00023163"/>
    </source>
</evidence>
<keyword evidence="7" id="KW-1185">Reference proteome</keyword>
<reference evidence="6 7" key="1">
    <citation type="submission" date="2016-10" db="EMBL/GenBank/DDBJ databases">
        <authorList>
            <person name="de Groot N.N."/>
        </authorList>
    </citation>
    <scope>NUCLEOTIDE SEQUENCE [LARGE SCALE GENOMIC DNA]</scope>
    <source>
        <strain evidence="6 7">CGMCC 4.2022</strain>
    </source>
</reference>
<keyword evidence="3" id="KW-0804">Transcription</keyword>
<dbReference type="PANTHER" id="PTHR47506">
    <property type="entry name" value="TRANSCRIPTIONAL REGULATORY PROTEIN"/>
    <property type="match status" value="1"/>
</dbReference>
<dbReference type="SUPFAM" id="SSF48498">
    <property type="entry name" value="Tetracyclin repressor-like, C-terminal domain"/>
    <property type="match status" value="1"/>
</dbReference>
<accession>A0A1H0FSZ9</accession>
<protein>
    <submittedName>
        <fullName evidence="6">Transcriptional regulator, TetR family</fullName>
    </submittedName>
</protein>
<evidence type="ECO:0000313" key="6">
    <source>
        <dbReference type="EMBL" id="SDN97793.1"/>
    </source>
</evidence>
<evidence type="ECO:0000256" key="4">
    <source>
        <dbReference type="PROSITE-ProRule" id="PRU00335"/>
    </source>
</evidence>
<feature type="domain" description="HTH tetR-type" evidence="5">
    <location>
        <begin position="9"/>
        <end position="69"/>
    </location>
</feature>
<dbReference type="RefSeq" id="WP_093785168.1">
    <property type="nucleotide sequence ID" value="NZ_FNIE01000006.1"/>
</dbReference>